<name>A0A4Y7Q0J4_9AGAM</name>
<dbReference type="OrthoDB" id="2747316at2759"/>
<gene>
    <name evidence="1" type="ORF">BD410DRAFT_789923</name>
</gene>
<reference evidence="1 2" key="1">
    <citation type="submission" date="2018-06" db="EMBL/GenBank/DDBJ databases">
        <title>A transcriptomic atlas of mushroom development highlights an independent origin of complex multicellularity.</title>
        <authorList>
            <consortium name="DOE Joint Genome Institute"/>
            <person name="Krizsan K."/>
            <person name="Almasi E."/>
            <person name="Merenyi Z."/>
            <person name="Sahu N."/>
            <person name="Viragh M."/>
            <person name="Koszo T."/>
            <person name="Mondo S."/>
            <person name="Kiss B."/>
            <person name="Balint B."/>
            <person name="Kues U."/>
            <person name="Barry K."/>
            <person name="Hegedus J.C."/>
            <person name="Henrissat B."/>
            <person name="Johnson J."/>
            <person name="Lipzen A."/>
            <person name="Ohm R."/>
            <person name="Nagy I."/>
            <person name="Pangilinan J."/>
            <person name="Yan J."/>
            <person name="Xiong Y."/>
            <person name="Grigoriev I.V."/>
            <person name="Hibbett D.S."/>
            <person name="Nagy L.G."/>
        </authorList>
    </citation>
    <scope>NUCLEOTIDE SEQUENCE [LARGE SCALE GENOMIC DNA]</scope>
    <source>
        <strain evidence="1 2">SZMC22713</strain>
    </source>
</reference>
<dbReference type="Proteomes" id="UP000294933">
    <property type="component" value="Unassembled WGS sequence"/>
</dbReference>
<dbReference type="AlphaFoldDB" id="A0A4Y7Q0J4"/>
<dbReference type="EMBL" id="ML170182">
    <property type="protein sequence ID" value="TDL21167.1"/>
    <property type="molecule type" value="Genomic_DNA"/>
</dbReference>
<dbReference type="VEuPathDB" id="FungiDB:BD410DRAFT_789923"/>
<protein>
    <submittedName>
        <fullName evidence="1">Uncharacterized protein</fullName>
    </submittedName>
</protein>
<proteinExistence type="predicted"/>
<sequence length="480" mass="54364">MDGLDDLLSLLTFLKSNGWNATFTEDAVYGLRCDNPHSYPEPLLSLHRSFAESKRCMKVLDRIRHHLGRKIRALRRRCMPLIFVDGIERMPDELLAHVFEMAYTPAESAESEFPVIVSHVSYRFRQVALHTPALWTRLSIAKPLDRVKTFISRSGHANLEVDLLFWHRVNGFQKTAFFHVVGPLSRRWSSITPLTDYKVSVMTSAGVSELPNLQHLSCLGMDLMIPWTMPLLTSIQGYECRFTPQMSHLSQLSSISLRYADQCMDILGLSETFHAMRSMRDLSLELCSCTNQTASCAAALPERHSFNMDALKIYVEGDTPDVVVGQLYSVLSYLAPSTMVISLQHSSKDMALLHNTDGRLFPYGSTIRLLIKQPLNTFRLLEELLPVCDIVRSVHLVAPTTSFSVRSPPCPWMAGSSLRHLRIEKASLSPEDDMKILARAFLSTNNDDRSRSLELVSCEKISETFLLELQDDVGDGLQWW</sequence>
<keyword evidence="2" id="KW-1185">Reference proteome</keyword>
<evidence type="ECO:0000313" key="2">
    <source>
        <dbReference type="Proteomes" id="UP000294933"/>
    </source>
</evidence>
<evidence type="ECO:0000313" key="1">
    <source>
        <dbReference type="EMBL" id="TDL21167.1"/>
    </source>
</evidence>
<organism evidence="1 2">
    <name type="scientific">Rickenella mellea</name>
    <dbReference type="NCBI Taxonomy" id="50990"/>
    <lineage>
        <taxon>Eukaryota</taxon>
        <taxon>Fungi</taxon>
        <taxon>Dikarya</taxon>
        <taxon>Basidiomycota</taxon>
        <taxon>Agaricomycotina</taxon>
        <taxon>Agaricomycetes</taxon>
        <taxon>Hymenochaetales</taxon>
        <taxon>Rickenellaceae</taxon>
        <taxon>Rickenella</taxon>
    </lineage>
</organism>
<dbReference type="STRING" id="50990.A0A4Y7Q0J4"/>
<accession>A0A4Y7Q0J4</accession>